<feature type="region of interest" description="Disordered" evidence="3">
    <location>
        <begin position="462"/>
        <end position="483"/>
    </location>
</feature>
<dbReference type="GO" id="GO:0005509">
    <property type="term" value="F:calcium ion binding"/>
    <property type="evidence" value="ECO:0007669"/>
    <property type="project" value="InterPro"/>
</dbReference>
<gene>
    <name evidence="5" type="ORF">WJX72_008388</name>
</gene>
<proteinExistence type="predicted"/>
<organism evidence="5 6">
    <name type="scientific">[Myrmecia] bisecta</name>
    <dbReference type="NCBI Taxonomy" id="41462"/>
    <lineage>
        <taxon>Eukaryota</taxon>
        <taxon>Viridiplantae</taxon>
        <taxon>Chlorophyta</taxon>
        <taxon>core chlorophytes</taxon>
        <taxon>Trebouxiophyceae</taxon>
        <taxon>Trebouxiales</taxon>
        <taxon>Trebouxiaceae</taxon>
        <taxon>Myrmecia</taxon>
    </lineage>
</organism>
<name>A0AAW1P780_9CHLO</name>
<evidence type="ECO:0000313" key="5">
    <source>
        <dbReference type="EMBL" id="KAK9804349.1"/>
    </source>
</evidence>
<evidence type="ECO:0000256" key="3">
    <source>
        <dbReference type="SAM" id="MobiDB-lite"/>
    </source>
</evidence>
<comment type="caution">
    <text evidence="5">The sequence shown here is derived from an EMBL/GenBank/DDBJ whole genome shotgun (WGS) entry which is preliminary data.</text>
</comment>
<dbReference type="InterPro" id="IPR011992">
    <property type="entry name" value="EF-hand-dom_pair"/>
</dbReference>
<evidence type="ECO:0000256" key="1">
    <source>
        <dbReference type="ARBA" id="ARBA00022737"/>
    </source>
</evidence>
<dbReference type="Pfam" id="PF13499">
    <property type="entry name" value="EF-hand_7"/>
    <property type="match status" value="1"/>
</dbReference>
<dbReference type="PROSITE" id="PS50222">
    <property type="entry name" value="EF_HAND_2"/>
    <property type="match status" value="2"/>
</dbReference>
<feature type="compositionally biased region" description="Low complexity" evidence="3">
    <location>
        <begin position="180"/>
        <end position="197"/>
    </location>
</feature>
<dbReference type="EMBL" id="JALJOR010000018">
    <property type="protein sequence ID" value="KAK9804349.1"/>
    <property type="molecule type" value="Genomic_DNA"/>
</dbReference>
<reference evidence="5 6" key="1">
    <citation type="journal article" date="2024" name="Nat. Commun.">
        <title>Phylogenomics reveals the evolutionary origins of lichenization in chlorophyte algae.</title>
        <authorList>
            <person name="Puginier C."/>
            <person name="Libourel C."/>
            <person name="Otte J."/>
            <person name="Skaloud P."/>
            <person name="Haon M."/>
            <person name="Grisel S."/>
            <person name="Petersen M."/>
            <person name="Berrin J.G."/>
            <person name="Delaux P.M."/>
            <person name="Dal Grande F."/>
            <person name="Keller J."/>
        </authorList>
    </citation>
    <scope>NUCLEOTIDE SEQUENCE [LARGE SCALE GENOMIC DNA]</scope>
    <source>
        <strain evidence="5 6">SAG 2043</strain>
    </source>
</reference>
<feature type="domain" description="EF-hand" evidence="4">
    <location>
        <begin position="26"/>
        <end position="61"/>
    </location>
</feature>
<evidence type="ECO:0000259" key="4">
    <source>
        <dbReference type="PROSITE" id="PS50222"/>
    </source>
</evidence>
<keyword evidence="1" id="KW-0677">Repeat</keyword>
<dbReference type="InterPro" id="IPR002048">
    <property type="entry name" value="EF_hand_dom"/>
</dbReference>
<dbReference type="PANTHER" id="PTHR23050">
    <property type="entry name" value="CALCIUM BINDING PROTEIN"/>
    <property type="match status" value="1"/>
</dbReference>
<evidence type="ECO:0000313" key="6">
    <source>
        <dbReference type="Proteomes" id="UP001489004"/>
    </source>
</evidence>
<sequence length="605" mass="65023">MDPGLAAVAAWLRKRGKAVRPFLNKEQRQHLRECFELIDTDGSGDIDVGELHAVFEALGDHVSIRETVEMMREVDRDGSMSIEFPEFVEIMTQVRTDKDEEQPKLKDGCPKTQHIQLMASAYRRKKVMEGVIMDQGSWRTKFVRLHEARLEEARQAEQARKARLLKRQDTLAFALEAMASTGRRGSGTGSRTSSSASVLKLTPRLDDIPTADASTVGDLTARSTRSDQLKQESNAGSPRSTWSMLGSPRERHPPTPIGRQSDCSGAQTARTVTLVSPRPSPRPAADPAANGKGSLWGKLALQKAAPDEKLVGSGLNGGAESLKALKLRAAIRRKYESDAQEVAVSRIWLACRSASFSKKPKKCNPGSSGDAHRQTASGSTDCETPNGAAGSINIATTSQAGPCADELQVGQAHLMWGDDDSSLAHTLAVNGNTARTSVFHMLAGEAPQPGGRPPSLTVHFGATHRPRSPNGPLSPSRTLGPQLRDALSPTVEKRRLALSLPLKPHVAKVDQGGPSGSKSARYMRDAGPLGSATGHCAKHQARATVHEVPLLALPTSTVEELLTGGSKAVRAARRQALTERATAKPTAMRQRIKLEAQEQVRCSAA</sequence>
<evidence type="ECO:0000256" key="2">
    <source>
        <dbReference type="ARBA" id="ARBA00022837"/>
    </source>
</evidence>
<dbReference type="CDD" id="cd00051">
    <property type="entry name" value="EFh"/>
    <property type="match status" value="1"/>
</dbReference>
<accession>A0AAW1P780</accession>
<dbReference type="SMART" id="SM00054">
    <property type="entry name" value="EFh"/>
    <property type="match status" value="2"/>
</dbReference>
<dbReference type="AlphaFoldDB" id="A0AAW1P780"/>
<dbReference type="Proteomes" id="UP001489004">
    <property type="component" value="Unassembled WGS sequence"/>
</dbReference>
<dbReference type="InterPro" id="IPR050145">
    <property type="entry name" value="Centrin_CML-like"/>
</dbReference>
<keyword evidence="6" id="KW-1185">Reference proteome</keyword>
<dbReference type="PROSITE" id="PS00018">
    <property type="entry name" value="EF_HAND_1"/>
    <property type="match status" value="1"/>
</dbReference>
<feature type="compositionally biased region" description="Polar residues" evidence="3">
    <location>
        <begin position="231"/>
        <end position="244"/>
    </location>
</feature>
<feature type="domain" description="EF-hand" evidence="4">
    <location>
        <begin position="62"/>
        <end position="97"/>
    </location>
</feature>
<feature type="compositionally biased region" description="Polar residues" evidence="3">
    <location>
        <begin position="261"/>
        <end position="274"/>
    </location>
</feature>
<dbReference type="InterPro" id="IPR018247">
    <property type="entry name" value="EF_Hand_1_Ca_BS"/>
</dbReference>
<feature type="region of interest" description="Disordered" evidence="3">
    <location>
        <begin position="357"/>
        <end position="385"/>
    </location>
</feature>
<dbReference type="FunFam" id="1.10.238.10:FF:000178">
    <property type="entry name" value="Calmodulin-2 A"/>
    <property type="match status" value="1"/>
</dbReference>
<dbReference type="Gene3D" id="1.10.238.10">
    <property type="entry name" value="EF-hand"/>
    <property type="match status" value="1"/>
</dbReference>
<feature type="compositionally biased region" description="Polar residues" evidence="3">
    <location>
        <begin position="374"/>
        <end position="383"/>
    </location>
</feature>
<dbReference type="GO" id="GO:0043226">
    <property type="term" value="C:organelle"/>
    <property type="evidence" value="ECO:0007669"/>
    <property type="project" value="UniProtKB-ARBA"/>
</dbReference>
<keyword evidence="2" id="KW-0106">Calcium</keyword>
<dbReference type="SUPFAM" id="SSF47473">
    <property type="entry name" value="EF-hand"/>
    <property type="match status" value="1"/>
</dbReference>
<feature type="region of interest" description="Disordered" evidence="3">
    <location>
        <begin position="180"/>
        <end position="293"/>
    </location>
</feature>
<protein>
    <recommendedName>
        <fullName evidence="4">EF-hand domain-containing protein</fullName>
    </recommendedName>
</protein>